<dbReference type="AlphaFoldDB" id="A0A1F7TK83"/>
<organism evidence="1 2">
    <name type="scientific">Candidatus Uhrbacteria bacterium RIFCSPHIGHO2_01_FULL_63_20</name>
    <dbReference type="NCBI Taxonomy" id="1802385"/>
    <lineage>
        <taxon>Bacteria</taxon>
        <taxon>Candidatus Uhriibacteriota</taxon>
    </lineage>
</organism>
<comment type="caution">
    <text evidence="1">The sequence shown here is derived from an EMBL/GenBank/DDBJ whole genome shotgun (WGS) entry which is preliminary data.</text>
</comment>
<dbReference type="Proteomes" id="UP000177885">
    <property type="component" value="Unassembled WGS sequence"/>
</dbReference>
<accession>A0A1F7TK83</accession>
<name>A0A1F7TK83_9BACT</name>
<evidence type="ECO:0000313" key="1">
    <source>
        <dbReference type="EMBL" id="OGL66362.1"/>
    </source>
</evidence>
<reference evidence="1 2" key="1">
    <citation type="journal article" date="2016" name="Nat. Commun.">
        <title>Thousands of microbial genomes shed light on interconnected biogeochemical processes in an aquifer system.</title>
        <authorList>
            <person name="Anantharaman K."/>
            <person name="Brown C.T."/>
            <person name="Hug L.A."/>
            <person name="Sharon I."/>
            <person name="Castelle C.J."/>
            <person name="Probst A.J."/>
            <person name="Thomas B.C."/>
            <person name="Singh A."/>
            <person name="Wilkins M.J."/>
            <person name="Karaoz U."/>
            <person name="Brodie E.L."/>
            <person name="Williams K.H."/>
            <person name="Hubbard S.S."/>
            <person name="Banfield J.F."/>
        </authorList>
    </citation>
    <scope>NUCLEOTIDE SEQUENCE [LARGE SCALE GENOMIC DNA]</scope>
</reference>
<sequence>MNDSVQPSVSQKKRALKLVNRTAIRVLNRKPIDEETFTSTLRCIATIPWKGTERTKVRNAANLIRKGTVIALDPELKSEIKRLARSRGNQRLFRGII</sequence>
<dbReference type="EMBL" id="MGDT01000007">
    <property type="protein sequence ID" value="OGL66362.1"/>
    <property type="molecule type" value="Genomic_DNA"/>
</dbReference>
<evidence type="ECO:0000313" key="2">
    <source>
        <dbReference type="Proteomes" id="UP000177885"/>
    </source>
</evidence>
<protein>
    <submittedName>
        <fullName evidence="1">Uncharacterized protein</fullName>
    </submittedName>
</protein>
<proteinExistence type="predicted"/>
<dbReference type="STRING" id="1802385.A2856_01540"/>
<gene>
    <name evidence="1" type="ORF">A2856_01540</name>
</gene>